<sequence>MRNESPEEPTVETRMRSLGAELFPLPDAHACEPCGDAPCSHAVTLYSGGSDPIPLHEPAR</sequence>
<proteinExistence type="predicted"/>
<organism evidence="1 2">
    <name type="scientific">Streptomyces davaonensis (strain DSM 101723 / JCM 4913 / KCC S-0913 / 768)</name>
    <dbReference type="NCBI Taxonomy" id="1214101"/>
    <lineage>
        <taxon>Bacteria</taxon>
        <taxon>Bacillati</taxon>
        <taxon>Actinomycetota</taxon>
        <taxon>Actinomycetes</taxon>
        <taxon>Kitasatosporales</taxon>
        <taxon>Streptomycetaceae</taxon>
        <taxon>Streptomyces</taxon>
    </lineage>
</organism>
<keyword evidence="2" id="KW-1185">Reference proteome</keyword>
<gene>
    <name evidence="1" type="ORF">BN159_7302</name>
</gene>
<name>K4R5Y9_STRDJ</name>
<protein>
    <submittedName>
        <fullName evidence="1">Uncharacterized protein</fullName>
    </submittedName>
</protein>
<dbReference type="Proteomes" id="UP000008043">
    <property type="component" value="Chromosome"/>
</dbReference>
<reference evidence="1 2" key="1">
    <citation type="journal article" date="2012" name="J. Bacteriol.">
        <title>Genome sequence of the bacterium Streptomyces davawensis JCM 4913 and heterologous production of the unique antibiotic roseoflavin.</title>
        <authorList>
            <person name="Jankowitsch F."/>
            <person name="Schwarz J."/>
            <person name="Ruckert C."/>
            <person name="Gust B."/>
            <person name="Szczepanowski R."/>
            <person name="Blom J."/>
            <person name="Pelzer S."/>
            <person name="Kalinowski J."/>
            <person name="Mack M."/>
        </authorList>
    </citation>
    <scope>NUCLEOTIDE SEQUENCE [LARGE SCALE GENOMIC DNA]</scope>
    <source>
        <strain evidence="2">DSM 101723 / JCM 4913 / KCC S-0913 / 768</strain>
    </source>
</reference>
<dbReference type="STRING" id="1214101.BN159_7302"/>
<dbReference type="eggNOG" id="ENOG50329IQ">
    <property type="taxonomic scope" value="Bacteria"/>
</dbReference>
<dbReference type="KEGG" id="sdv:BN159_7302"/>
<evidence type="ECO:0000313" key="1">
    <source>
        <dbReference type="EMBL" id="CCK31681.1"/>
    </source>
</evidence>
<dbReference type="AlphaFoldDB" id="K4R5Y9"/>
<dbReference type="HOGENOM" id="CLU_2939651_0_0_11"/>
<accession>K4R5Y9</accession>
<dbReference type="PATRIC" id="fig|1214101.3.peg.7399"/>
<dbReference type="EMBL" id="HE971709">
    <property type="protein sequence ID" value="CCK31681.1"/>
    <property type="molecule type" value="Genomic_DNA"/>
</dbReference>
<evidence type="ECO:0000313" key="2">
    <source>
        <dbReference type="Proteomes" id="UP000008043"/>
    </source>
</evidence>